<evidence type="ECO:0000313" key="1">
    <source>
        <dbReference type="EMBL" id="ACV69677.1"/>
    </source>
</evidence>
<dbReference type="AlphaFoldDB" id="C8X5I0"/>
<gene>
    <name evidence="1" type="ordered locus">Dret_2395</name>
</gene>
<dbReference type="STRING" id="485915.Dret_2395"/>
<sequence length="71" mass="7861">MAGMIFYKQRHKVGTGEKKPRFRVVGVAGCDLRLYARHLRYSELQAIATRTGAELVLLPAGGEQETDKGDV</sequence>
<name>C8X5I0_DESRD</name>
<keyword evidence="2" id="KW-1185">Reference proteome</keyword>
<evidence type="ECO:0000313" key="2">
    <source>
        <dbReference type="Proteomes" id="UP000001052"/>
    </source>
</evidence>
<dbReference type="RefSeq" id="WP_015752811.1">
    <property type="nucleotide sequence ID" value="NC_013223.1"/>
</dbReference>
<accession>C8X5I0</accession>
<proteinExistence type="predicted"/>
<protein>
    <submittedName>
        <fullName evidence="1">Uncharacterized protein</fullName>
    </submittedName>
</protein>
<dbReference type="EMBL" id="CP001734">
    <property type="protein sequence ID" value="ACV69677.1"/>
    <property type="molecule type" value="Genomic_DNA"/>
</dbReference>
<dbReference type="HOGENOM" id="CLU_193607_0_0_7"/>
<dbReference type="Proteomes" id="UP000001052">
    <property type="component" value="Chromosome"/>
</dbReference>
<dbReference type="OrthoDB" id="5459352at2"/>
<dbReference type="eggNOG" id="ENOG50339IY">
    <property type="taxonomic scope" value="Bacteria"/>
</dbReference>
<dbReference type="KEGG" id="drt:Dret_2395"/>
<reference evidence="1 2" key="2">
    <citation type="journal article" date="2010" name="Stand. Genomic Sci.">
        <title>Complete genome sequence of Desulfohalobium retbaense type strain (HR(100)).</title>
        <authorList>
            <person name="Spring S."/>
            <person name="Nolan M."/>
            <person name="Lapidus A."/>
            <person name="Glavina Del Rio T."/>
            <person name="Copeland A."/>
            <person name="Tice H."/>
            <person name="Cheng J.F."/>
            <person name="Lucas S."/>
            <person name="Land M."/>
            <person name="Chen F."/>
            <person name="Bruce D."/>
            <person name="Goodwin L."/>
            <person name="Pitluck S."/>
            <person name="Ivanova N."/>
            <person name="Mavromatis K."/>
            <person name="Mikhailova N."/>
            <person name="Pati A."/>
            <person name="Chen A."/>
            <person name="Palaniappan K."/>
            <person name="Hauser L."/>
            <person name="Chang Y.J."/>
            <person name="Jeffries C.D."/>
            <person name="Munk C."/>
            <person name="Kiss H."/>
            <person name="Chain P."/>
            <person name="Han C."/>
            <person name="Brettin T."/>
            <person name="Detter J.C."/>
            <person name="Schuler E."/>
            <person name="Goker M."/>
            <person name="Rohde M."/>
            <person name="Bristow J."/>
            <person name="Eisen J.A."/>
            <person name="Markowitz V."/>
            <person name="Hugenholtz P."/>
            <person name="Kyrpides N.C."/>
            <person name="Klenk H.P."/>
        </authorList>
    </citation>
    <scope>NUCLEOTIDE SEQUENCE [LARGE SCALE GENOMIC DNA]</scope>
    <source>
        <strain evidence="1 2">DSM 5692</strain>
    </source>
</reference>
<organism evidence="1 2">
    <name type="scientific">Desulfohalobium retbaense (strain ATCC 49708 / DSM 5692 / JCM 16813 / HR100)</name>
    <dbReference type="NCBI Taxonomy" id="485915"/>
    <lineage>
        <taxon>Bacteria</taxon>
        <taxon>Pseudomonadati</taxon>
        <taxon>Thermodesulfobacteriota</taxon>
        <taxon>Desulfovibrionia</taxon>
        <taxon>Desulfovibrionales</taxon>
        <taxon>Desulfohalobiaceae</taxon>
        <taxon>Desulfohalobium</taxon>
    </lineage>
</organism>
<reference evidence="2" key="1">
    <citation type="submission" date="2009-09" db="EMBL/GenBank/DDBJ databases">
        <title>The complete chromosome of Desulfohalobium retbaense DSM 5692.</title>
        <authorList>
            <consortium name="US DOE Joint Genome Institute (JGI-PGF)"/>
            <person name="Lucas S."/>
            <person name="Copeland A."/>
            <person name="Lapidus A."/>
            <person name="Glavina del Rio T."/>
            <person name="Dalin E."/>
            <person name="Tice H."/>
            <person name="Bruce D."/>
            <person name="Goodwin L."/>
            <person name="Pitluck S."/>
            <person name="Kyrpides N."/>
            <person name="Mavromatis K."/>
            <person name="Ivanova N."/>
            <person name="Mikhailova N."/>
            <person name="Munk A.C."/>
            <person name="Brettin T."/>
            <person name="Detter J.C."/>
            <person name="Han C."/>
            <person name="Tapia R."/>
            <person name="Larimer F."/>
            <person name="Land M."/>
            <person name="Hauser L."/>
            <person name="Markowitz V."/>
            <person name="Cheng J.-F."/>
            <person name="Hugenholtz P."/>
            <person name="Woyke T."/>
            <person name="Wu D."/>
            <person name="Spring S."/>
            <person name="Klenk H.-P."/>
            <person name="Eisen J.A."/>
        </authorList>
    </citation>
    <scope>NUCLEOTIDE SEQUENCE [LARGE SCALE GENOMIC DNA]</scope>
    <source>
        <strain evidence="2">DSM 5692</strain>
    </source>
</reference>